<evidence type="ECO:0000313" key="1">
    <source>
        <dbReference type="EMBL" id="MDQ9171624.1"/>
    </source>
</evidence>
<dbReference type="EMBL" id="JAUYVH010000011">
    <property type="protein sequence ID" value="MDQ9171624.1"/>
    <property type="molecule type" value="Genomic_DNA"/>
</dbReference>
<sequence length="125" mass="14202">MMGFHNRKAPLPMFMNDRFTSRFPHCRNEGKTQSGLILIIAVPDHLKAACKTDVRSTMTMLKADHRPNGLMKKIQRVQPSSPHSFRIHVIPIAATLVPVGTPRRLIAFFFTGFSKMKQKMIEEGL</sequence>
<name>A0ABU1BRZ3_9BURK</name>
<dbReference type="RefSeq" id="WP_338437563.1">
    <property type="nucleotide sequence ID" value="NZ_JAUYVH010000011.1"/>
</dbReference>
<keyword evidence="2" id="KW-1185">Reference proteome</keyword>
<dbReference type="Proteomes" id="UP001225596">
    <property type="component" value="Unassembled WGS sequence"/>
</dbReference>
<organism evidence="1 2">
    <name type="scientific">Keguizhuia sedimenti</name>
    <dbReference type="NCBI Taxonomy" id="3064264"/>
    <lineage>
        <taxon>Bacteria</taxon>
        <taxon>Pseudomonadati</taxon>
        <taxon>Pseudomonadota</taxon>
        <taxon>Betaproteobacteria</taxon>
        <taxon>Burkholderiales</taxon>
        <taxon>Oxalobacteraceae</taxon>
        <taxon>Keguizhuia</taxon>
    </lineage>
</organism>
<gene>
    <name evidence="1" type="ORF">Q8A64_14510</name>
</gene>
<evidence type="ECO:0000313" key="2">
    <source>
        <dbReference type="Proteomes" id="UP001225596"/>
    </source>
</evidence>
<comment type="caution">
    <text evidence="1">The sequence shown here is derived from an EMBL/GenBank/DDBJ whole genome shotgun (WGS) entry which is preliminary data.</text>
</comment>
<proteinExistence type="predicted"/>
<accession>A0ABU1BRZ3</accession>
<protein>
    <submittedName>
        <fullName evidence="1">Uncharacterized protein</fullName>
    </submittedName>
</protein>
<reference evidence="1 2" key="1">
    <citation type="submission" date="2023-08" db="EMBL/GenBank/DDBJ databases">
        <title>Oxalobacteraceae gen .nov., isolated from river sludge outside the plant.</title>
        <authorList>
            <person name="Zhao S.Y."/>
        </authorList>
    </citation>
    <scope>NUCLEOTIDE SEQUENCE [LARGE SCALE GENOMIC DNA]</scope>
    <source>
        <strain evidence="1 2">R-40</strain>
    </source>
</reference>